<reference evidence="4" key="1">
    <citation type="submission" date="2017-01" db="EMBL/GenBank/DDBJ databases">
        <authorList>
            <person name="Varghese N."/>
            <person name="Submissions S."/>
        </authorList>
    </citation>
    <scope>NUCLEOTIDE SEQUENCE [LARGE SCALE GENOMIC DNA]</scope>
    <source>
        <strain evidence="4">DM9</strain>
    </source>
</reference>
<dbReference type="InterPro" id="IPR043738">
    <property type="entry name" value="DUF5683"/>
</dbReference>
<dbReference type="AlphaFoldDB" id="A0A1N7ARE5"/>
<evidence type="ECO:0000256" key="1">
    <source>
        <dbReference type="SAM" id="SignalP"/>
    </source>
</evidence>
<evidence type="ECO:0000313" key="4">
    <source>
        <dbReference type="Proteomes" id="UP000185924"/>
    </source>
</evidence>
<gene>
    <name evidence="3" type="ORF">SAMN05421545_3512</name>
</gene>
<keyword evidence="4" id="KW-1185">Reference proteome</keyword>
<evidence type="ECO:0000313" key="3">
    <source>
        <dbReference type="EMBL" id="SIR41558.1"/>
    </source>
</evidence>
<dbReference type="STRING" id="1077936.SAMN05421545_3512"/>
<sequence>MRLAPGIALFVALLFSQLLPSPARAQVVTSGPDSVLVLTSEADTAQQKQFFLSGFKNLGRPGRAALFSAVIPGAGQVYNGAWWKVPIIYATGGVLGYFIIDNNNKYQDFRTALNMRTGRSNQFFQVYDAYFYDPVYGDAVQNGTQNLRVSRDFYRRNRDLTIILSVLAYGMQIAEAYVHGHLREFDVSDNLSLRVQPDVFRTPATNGVTPGLTLTLYTRTK</sequence>
<name>A0A1N7ARE5_9BACT</name>
<dbReference type="EMBL" id="FTNM01000006">
    <property type="protein sequence ID" value="SIR41558.1"/>
    <property type="molecule type" value="Genomic_DNA"/>
</dbReference>
<organism evidence="3 4">
    <name type="scientific">Pontibacter lucknowensis</name>
    <dbReference type="NCBI Taxonomy" id="1077936"/>
    <lineage>
        <taxon>Bacteria</taxon>
        <taxon>Pseudomonadati</taxon>
        <taxon>Bacteroidota</taxon>
        <taxon>Cytophagia</taxon>
        <taxon>Cytophagales</taxon>
        <taxon>Hymenobacteraceae</taxon>
        <taxon>Pontibacter</taxon>
    </lineage>
</organism>
<proteinExistence type="predicted"/>
<accession>A0A1N7ARE5</accession>
<feature type="signal peptide" evidence="1">
    <location>
        <begin position="1"/>
        <end position="25"/>
    </location>
</feature>
<dbReference type="Pfam" id="PF18935">
    <property type="entry name" value="DUF5683"/>
    <property type="match status" value="1"/>
</dbReference>
<protein>
    <recommendedName>
        <fullName evidence="2">DUF5683 domain-containing protein</fullName>
    </recommendedName>
</protein>
<feature type="chain" id="PRO_5012817272" description="DUF5683 domain-containing protein" evidence="1">
    <location>
        <begin position="26"/>
        <end position="221"/>
    </location>
</feature>
<keyword evidence="1" id="KW-0732">Signal</keyword>
<feature type="domain" description="DUF5683" evidence="2">
    <location>
        <begin position="60"/>
        <end position="216"/>
    </location>
</feature>
<evidence type="ECO:0000259" key="2">
    <source>
        <dbReference type="Pfam" id="PF18935"/>
    </source>
</evidence>
<dbReference type="Proteomes" id="UP000185924">
    <property type="component" value="Unassembled WGS sequence"/>
</dbReference>